<proteinExistence type="predicted"/>
<reference evidence="2 3" key="1">
    <citation type="submission" date="2024-09" db="EMBL/GenBank/DDBJ databases">
        <authorList>
            <person name="Sun Q."/>
            <person name="Mori K."/>
        </authorList>
    </citation>
    <scope>NUCLEOTIDE SEQUENCE [LARGE SCALE GENOMIC DNA]</scope>
    <source>
        <strain evidence="2 3">CCM 3426</strain>
    </source>
</reference>
<evidence type="ECO:0000256" key="1">
    <source>
        <dbReference type="SAM" id="SignalP"/>
    </source>
</evidence>
<keyword evidence="3" id="KW-1185">Reference proteome</keyword>
<dbReference type="EMBL" id="JBHMEI010000013">
    <property type="protein sequence ID" value="MFB9203289.1"/>
    <property type="molecule type" value="Genomic_DNA"/>
</dbReference>
<gene>
    <name evidence="2" type="ORF">ACFFV7_18965</name>
</gene>
<accession>A0ABV5IFH0</accession>
<evidence type="ECO:0008006" key="4">
    <source>
        <dbReference type="Google" id="ProtNLM"/>
    </source>
</evidence>
<feature type="signal peptide" evidence="1">
    <location>
        <begin position="1"/>
        <end position="25"/>
    </location>
</feature>
<organism evidence="2 3">
    <name type="scientific">Nonomuraea spiralis</name>
    <dbReference type="NCBI Taxonomy" id="46182"/>
    <lineage>
        <taxon>Bacteria</taxon>
        <taxon>Bacillati</taxon>
        <taxon>Actinomycetota</taxon>
        <taxon>Actinomycetes</taxon>
        <taxon>Streptosporangiales</taxon>
        <taxon>Streptosporangiaceae</taxon>
        <taxon>Nonomuraea</taxon>
    </lineage>
</organism>
<dbReference type="Proteomes" id="UP001589647">
    <property type="component" value="Unassembled WGS sequence"/>
</dbReference>
<comment type="caution">
    <text evidence="2">The sequence shown here is derived from an EMBL/GenBank/DDBJ whole genome shotgun (WGS) entry which is preliminary data.</text>
</comment>
<sequence>MKSLVRLLLPLALLAALLSPGPATAARTSSAQAGALDGQAEAMRRLSFMIGTWAGPGWTVTPSGTRQEFLQTERVRRQAGDLVISVEGQGRDKADPRTIVDSALAVINYNESTGQYRWEAFSRGYVTTVVPVVGDGTFQWSLQTPAYTSRYTLTFTPTTWHEIGETTVDGGQTWHQNFQMDLRRLA</sequence>
<evidence type="ECO:0000313" key="2">
    <source>
        <dbReference type="EMBL" id="MFB9203289.1"/>
    </source>
</evidence>
<feature type="chain" id="PRO_5047498726" description="DUF1579 domain-containing protein" evidence="1">
    <location>
        <begin position="26"/>
        <end position="186"/>
    </location>
</feature>
<dbReference type="RefSeq" id="WP_189646381.1">
    <property type="nucleotide sequence ID" value="NZ_BMRC01000002.1"/>
</dbReference>
<evidence type="ECO:0000313" key="3">
    <source>
        <dbReference type="Proteomes" id="UP001589647"/>
    </source>
</evidence>
<keyword evidence="1" id="KW-0732">Signal</keyword>
<protein>
    <recommendedName>
        <fullName evidence="4">DUF1579 domain-containing protein</fullName>
    </recommendedName>
</protein>
<name>A0ABV5IFH0_9ACTN</name>